<protein>
    <submittedName>
        <fullName evidence="7">DUF5455 family protein</fullName>
    </submittedName>
</protein>
<evidence type="ECO:0000256" key="6">
    <source>
        <dbReference type="SAM" id="Phobius"/>
    </source>
</evidence>
<dbReference type="Pfam" id="PF17537">
    <property type="entry name" value="DUF5455"/>
    <property type="match status" value="1"/>
</dbReference>
<evidence type="ECO:0000256" key="5">
    <source>
        <dbReference type="ARBA" id="ARBA00023136"/>
    </source>
</evidence>
<dbReference type="InterPro" id="IPR035210">
    <property type="entry name" value="DUF5455"/>
</dbReference>
<evidence type="ECO:0000256" key="3">
    <source>
        <dbReference type="ARBA" id="ARBA00022870"/>
    </source>
</evidence>
<keyword evidence="2 6" id="KW-0812">Transmembrane</keyword>
<dbReference type="GO" id="GO:0033644">
    <property type="term" value="C:host cell membrane"/>
    <property type="evidence" value="ECO:0007669"/>
    <property type="project" value="UniProtKB-SubCell"/>
</dbReference>
<reference evidence="7 8" key="1">
    <citation type="journal article" date="2003" name="Extremophiles">
        <title>Halomonas glaciei sp. nov. isolated from fast ice of Adelie Land, Antarctica.</title>
        <authorList>
            <person name="Reddy G.S."/>
            <person name="Raghavan P.U."/>
            <person name="Sarita N.B."/>
            <person name="Prakash J.S."/>
            <person name="Nagesh N."/>
            <person name="Delille D."/>
            <person name="Shivaji S."/>
        </authorList>
    </citation>
    <scope>NUCLEOTIDE SEQUENCE [LARGE SCALE GENOMIC DNA]</scope>
    <source>
        <strain evidence="7 8">DD39</strain>
    </source>
</reference>
<evidence type="ECO:0000256" key="2">
    <source>
        <dbReference type="ARBA" id="ARBA00022692"/>
    </source>
</evidence>
<keyword evidence="4 6" id="KW-1133">Transmembrane helix</keyword>
<comment type="caution">
    <text evidence="7">The sequence shown here is derived from an EMBL/GenBank/DDBJ whole genome shotgun (WGS) entry which is preliminary data.</text>
</comment>
<evidence type="ECO:0000256" key="1">
    <source>
        <dbReference type="ARBA" id="ARBA00004551"/>
    </source>
</evidence>
<keyword evidence="3" id="KW-1043">Host membrane</keyword>
<comment type="subcellular location">
    <subcellularLocation>
        <location evidence="1">Host membrane</location>
    </subcellularLocation>
</comment>
<dbReference type="AlphaFoldDB" id="A0A7Z0RZR8"/>
<keyword evidence="8" id="KW-1185">Reference proteome</keyword>
<name>A0A7Z0RZR8_9GAMM</name>
<proteinExistence type="predicted"/>
<evidence type="ECO:0000256" key="4">
    <source>
        <dbReference type="ARBA" id="ARBA00022989"/>
    </source>
</evidence>
<accession>A0A7Z0RZR8</accession>
<organism evidence="7 8">
    <name type="scientific">Vreelandella glaciei</name>
    <dbReference type="NCBI Taxonomy" id="186761"/>
    <lineage>
        <taxon>Bacteria</taxon>
        <taxon>Pseudomonadati</taxon>
        <taxon>Pseudomonadota</taxon>
        <taxon>Gammaproteobacteria</taxon>
        <taxon>Oceanospirillales</taxon>
        <taxon>Halomonadaceae</taxon>
        <taxon>Vreelandella</taxon>
    </lineage>
</organism>
<evidence type="ECO:0000313" key="7">
    <source>
        <dbReference type="EMBL" id="NYS79622.1"/>
    </source>
</evidence>
<gene>
    <name evidence="7" type="ORF">HZS80_18225</name>
</gene>
<feature type="transmembrane region" description="Helical" evidence="6">
    <location>
        <begin position="99"/>
        <end position="120"/>
    </location>
</feature>
<evidence type="ECO:0000313" key="8">
    <source>
        <dbReference type="Proteomes" id="UP000526892"/>
    </source>
</evidence>
<sequence>MAFPIFTTVARVIGLAGKAVGKAIGIVSLKRFWRLSRMVFFVELFVYFRRLIFQITWLSVKIAIFLYLFEQIIQAVELLFTTFAAPLPTELSNGIARVLPNNFTACITAILSTKFFFFVLSVKDRVLSSV</sequence>
<dbReference type="RefSeq" id="WP_179916870.1">
    <property type="nucleotide sequence ID" value="NZ_JACCDE010000031.1"/>
</dbReference>
<keyword evidence="5 6" id="KW-0472">Membrane</keyword>
<dbReference type="EMBL" id="JACCDE010000031">
    <property type="protein sequence ID" value="NYS79622.1"/>
    <property type="molecule type" value="Genomic_DNA"/>
</dbReference>
<dbReference type="Proteomes" id="UP000526892">
    <property type="component" value="Unassembled WGS sequence"/>
</dbReference>